<dbReference type="Pfam" id="PF25735">
    <property type="entry name" value="Phage_L5_gp82"/>
    <property type="match status" value="1"/>
</dbReference>
<sequence length="130" mass="14903">MKDMVFLNDYSIAIGQKVIVYKNLNRNCFSIKDPKIGRVIGYAISVTLRKPIFKVSLAGRNRVLRDRRKNVHAVVIGEFVCADEPIPSTANRVAYYNPYVTESFIDEHTKEPLSEAVIAHCQEKRVYFHS</sequence>
<gene>
    <name evidence="1" type="ORF">J2Z37_002042</name>
</gene>
<dbReference type="RefSeq" id="WP_209810095.1">
    <property type="nucleotide sequence ID" value="NZ_JAGGKT010000004.1"/>
</dbReference>
<dbReference type="EMBL" id="JAGGKT010000004">
    <property type="protein sequence ID" value="MBP1932041.1"/>
    <property type="molecule type" value="Genomic_DNA"/>
</dbReference>
<name>A0ABS4GP91_9BACL</name>
<evidence type="ECO:0000313" key="1">
    <source>
        <dbReference type="EMBL" id="MBP1932041.1"/>
    </source>
</evidence>
<keyword evidence="2" id="KW-1185">Reference proteome</keyword>
<accession>A0ABS4GP91</accession>
<evidence type="ECO:0000313" key="2">
    <source>
        <dbReference type="Proteomes" id="UP001519343"/>
    </source>
</evidence>
<comment type="caution">
    <text evidence="1">The sequence shown here is derived from an EMBL/GenBank/DDBJ whole genome shotgun (WGS) entry which is preliminary data.</text>
</comment>
<protein>
    <submittedName>
        <fullName evidence="1">Uncharacterized protein</fullName>
    </submittedName>
</protein>
<dbReference type="InterPro" id="IPR058002">
    <property type="entry name" value="Gp82"/>
</dbReference>
<organism evidence="1 2">
    <name type="scientific">Ammoniphilus resinae</name>
    <dbReference type="NCBI Taxonomy" id="861532"/>
    <lineage>
        <taxon>Bacteria</taxon>
        <taxon>Bacillati</taxon>
        <taxon>Bacillota</taxon>
        <taxon>Bacilli</taxon>
        <taxon>Bacillales</taxon>
        <taxon>Paenibacillaceae</taxon>
        <taxon>Aneurinibacillus group</taxon>
        <taxon>Ammoniphilus</taxon>
    </lineage>
</organism>
<dbReference type="Proteomes" id="UP001519343">
    <property type="component" value="Unassembled WGS sequence"/>
</dbReference>
<reference evidence="1 2" key="1">
    <citation type="submission" date="2021-03" db="EMBL/GenBank/DDBJ databases">
        <title>Genomic Encyclopedia of Type Strains, Phase IV (KMG-IV): sequencing the most valuable type-strain genomes for metagenomic binning, comparative biology and taxonomic classification.</title>
        <authorList>
            <person name="Goeker M."/>
        </authorList>
    </citation>
    <scope>NUCLEOTIDE SEQUENCE [LARGE SCALE GENOMIC DNA]</scope>
    <source>
        <strain evidence="1 2">DSM 24738</strain>
    </source>
</reference>
<proteinExistence type="predicted"/>